<organism evidence="3">
    <name type="scientific">Caenorhabditis brenneri</name>
    <name type="common">Nematode worm</name>
    <dbReference type="NCBI Taxonomy" id="135651"/>
    <lineage>
        <taxon>Eukaryota</taxon>
        <taxon>Metazoa</taxon>
        <taxon>Ecdysozoa</taxon>
        <taxon>Nematoda</taxon>
        <taxon>Chromadorea</taxon>
        <taxon>Rhabditida</taxon>
        <taxon>Rhabditina</taxon>
        <taxon>Rhabditomorpha</taxon>
        <taxon>Rhabditoidea</taxon>
        <taxon>Rhabditidae</taxon>
        <taxon>Peloderinae</taxon>
        <taxon>Caenorhabditis</taxon>
    </lineage>
</organism>
<feature type="region of interest" description="Disordered" evidence="1">
    <location>
        <begin position="374"/>
        <end position="407"/>
    </location>
</feature>
<gene>
    <name evidence="2" type="ORF">CAEBREN_12944</name>
</gene>
<evidence type="ECO:0000256" key="1">
    <source>
        <dbReference type="SAM" id="MobiDB-lite"/>
    </source>
</evidence>
<dbReference type="OrthoDB" id="5903352at2759"/>
<dbReference type="AlphaFoldDB" id="G0P1H6"/>
<evidence type="ECO:0000313" key="3">
    <source>
        <dbReference type="Proteomes" id="UP000008068"/>
    </source>
</evidence>
<dbReference type="HOGENOM" id="CLU_512134_0_0_1"/>
<feature type="region of interest" description="Disordered" evidence="1">
    <location>
        <begin position="1"/>
        <end position="47"/>
    </location>
</feature>
<dbReference type="InParanoid" id="G0P1H6"/>
<sequence length="532" mass="58539">MTPPVGKRHRSFSDDNNGSQLSKKQKNRQEVKVEQEEDIAESINPETPGFVKLEPVEERTVLSSQGQYSFGDLAPIEAVEYEKNILSISTATFREASVRGFVLRSFDVKIFLSISACSLFNLLHQSKTNSPIVVVRNFDDFSRIVIIDGSHRICQLLSRAEDASSENFVFETIAYAACKDFDTVFDGCVEIRETQTERANVPLFPPAMINLVQTTYGREFAKSLAQYSKKEQAEALSTILDVHIQENVKEDIRMALSHNNAAPLLALYRECFKQGLVASESSESHSEKSPYFQYFMGPETGKLFLKHINQVYAGSKCHLLILKSSSSCDRETAEAVQNYLDKKTNGKQLIQELNRIIKGGAYISDASLTPTAPLPTSSLTTSSLTTELKEKKTSKRSKSPMVASSGKGPRGVAVDDFQIVQVKTLCSLPDCSIVIFQKSVSDAQMETALSKRLSLVVQNVSTSLGLLVKLASLGGEMRLGVCGGSTILGAGEAFVEGDEIRCVNVKMFLLRSAPSDQAAGRKDNRTVFEFVA</sequence>
<evidence type="ECO:0000313" key="2">
    <source>
        <dbReference type="EMBL" id="EGT42343.1"/>
    </source>
</evidence>
<reference evidence="3" key="1">
    <citation type="submission" date="2011-07" db="EMBL/GenBank/DDBJ databases">
        <authorList>
            <consortium name="Caenorhabditis brenneri Sequencing and Analysis Consortium"/>
            <person name="Wilson R.K."/>
        </authorList>
    </citation>
    <scope>NUCLEOTIDE SEQUENCE [LARGE SCALE GENOMIC DNA]</scope>
    <source>
        <strain evidence="3">PB2801</strain>
    </source>
</reference>
<feature type="compositionally biased region" description="Low complexity" evidence="1">
    <location>
        <begin position="374"/>
        <end position="386"/>
    </location>
</feature>
<name>G0P1H6_CAEBE</name>
<protein>
    <submittedName>
        <fullName evidence="2">Uncharacterized protein</fullName>
    </submittedName>
</protein>
<dbReference type="Proteomes" id="UP000008068">
    <property type="component" value="Unassembled WGS sequence"/>
</dbReference>
<dbReference type="EMBL" id="GL380013">
    <property type="protein sequence ID" value="EGT42343.1"/>
    <property type="molecule type" value="Genomic_DNA"/>
</dbReference>
<proteinExistence type="predicted"/>
<feature type="compositionally biased region" description="Basic residues" evidence="1">
    <location>
        <begin position="1"/>
        <end position="10"/>
    </location>
</feature>
<keyword evidence="3" id="KW-1185">Reference proteome</keyword>
<accession>G0P1H6</accession>
<dbReference type="eggNOG" id="ENOG502TJUM">
    <property type="taxonomic scope" value="Eukaryota"/>
</dbReference>